<organism evidence="2 3">
    <name type="scientific">Pararhizobium polonicum</name>
    <dbReference type="NCBI Taxonomy" id="1612624"/>
    <lineage>
        <taxon>Bacteria</taxon>
        <taxon>Pseudomonadati</taxon>
        <taxon>Pseudomonadota</taxon>
        <taxon>Alphaproteobacteria</taxon>
        <taxon>Hyphomicrobiales</taxon>
        <taxon>Rhizobiaceae</taxon>
        <taxon>Rhizobium/Agrobacterium group</taxon>
        <taxon>Pararhizobium</taxon>
    </lineage>
</organism>
<dbReference type="PANTHER" id="PTHR43317">
    <property type="entry name" value="THERMOSPERMINE SYNTHASE ACAULIS5"/>
    <property type="match status" value="1"/>
</dbReference>
<sequence length="226" mass="24323">MIPWTLIDTAIMPDGGGELRLKQRGSEFSIMLGAIELMNSRLSGSEEALARLSYERIRTHARPHMLIGGLGMGFTLRAALAELPKDARITVGELVPAVVAWARGPMAEVFSGCLDDARVVIREGDVGHLIKSASSGYDAILLDVDNGPEGLTRRANDDLYSVSGLRAARKALRPNGVLSVWSSAPDAGFTRRLRDAGFAVEELSVRASTKGRGARHVIWMATRNGS</sequence>
<dbReference type="STRING" id="1612624.ADU59_16165"/>
<dbReference type="PANTHER" id="PTHR43317:SF3">
    <property type="entry name" value="BLR2883 PROTEIN"/>
    <property type="match status" value="1"/>
</dbReference>
<name>A0A1C7P4W5_9HYPH</name>
<protein>
    <submittedName>
        <fullName evidence="2">Parallel beta-helix repeat-containing protein</fullName>
    </submittedName>
</protein>
<dbReference type="OrthoDB" id="9793351at2"/>
<proteinExistence type="predicted"/>
<keyword evidence="1" id="KW-0620">Polyamine biosynthesis</keyword>
<evidence type="ECO:0000313" key="2">
    <source>
        <dbReference type="EMBL" id="OBZ94744.1"/>
    </source>
</evidence>
<dbReference type="RefSeq" id="WP_068955192.1">
    <property type="nucleotide sequence ID" value="NZ_LGLV01000009.1"/>
</dbReference>
<dbReference type="Gene3D" id="3.40.50.150">
    <property type="entry name" value="Vaccinia Virus protein VP39"/>
    <property type="match status" value="1"/>
</dbReference>
<keyword evidence="3" id="KW-1185">Reference proteome</keyword>
<evidence type="ECO:0000256" key="1">
    <source>
        <dbReference type="ARBA" id="ARBA00023115"/>
    </source>
</evidence>
<accession>A0A1C7P4W5</accession>
<gene>
    <name evidence="2" type="ORF">ADU59_16165</name>
</gene>
<evidence type="ECO:0000313" key="3">
    <source>
        <dbReference type="Proteomes" id="UP000093111"/>
    </source>
</evidence>
<dbReference type="Proteomes" id="UP000093111">
    <property type="component" value="Unassembled WGS sequence"/>
</dbReference>
<dbReference type="SUPFAM" id="SSF53335">
    <property type="entry name" value="S-adenosyl-L-methionine-dependent methyltransferases"/>
    <property type="match status" value="1"/>
</dbReference>
<dbReference type="EMBL" id="LGLV01000009">
    <property type="protein sequence ID" value="OBZ94744.1"/>
    <property type="molecule type" value="Genomic_DNA"/>
</dbReference>
<dbReference type="AlphaFoldDB" id="A0A1C7P4W5"/>
<comment type="caution">
    <text evidence="2">The sequence shown here is derived from an EMBL/GenBank/DDBJ whole genome shotgun (WGS) entry which is preliminary data.</text>
</comment>
<dbReference type="InterPro" id="IPR029063">
    <property type="entry name" value="SAM-dependent_MTases_sf"/>
</dbReference>
<reference evidence="2 3" key="1">
    <citation type="journal article" date="2016" name="Syst. Appl. Microbiol.">
        <title>Pararhizobium polonicum sp. nov. isolated from tumors on stone fruit rootstocks.</title>
        <authorList>
            <person name="Pulawska J."/>
            <person name="Kuzmanovic N."/>
            <person name="Willems A."/>
            <person name="Pothier J.F."/>
        </authorList>
    </citation>
    <scope>NUCLEOTIDE SEQUENCE [LARGE SCALE GENOMIC DNA]</scope>
    <source>
        <strain evidence="2 3">F5.1</strain>
    </source>
</reference>
<dbReference type="GO" id="GO:0006596">
    <property type="term" value="P:polyamine biosynthetic process"/>
    <property type="evidence" value="ECO:0007669"/>
    <property type="project" value="UniProtKB-KW"/>
</dbReference>
<dbReference type="PATRIC" id="fig|1612624.7.peg.5159"/>